<feature type="compositionally biased region" description="Polar residues" evidence="1">
    <location>
        <begin position="1"/>
        <end position="29"/>
    </location>
</feature>
<organism evidence="2 3">
    <name type="scientific">Eschrichtius robustus</name>
    <name type="common">California gray whale</name>
    <name type="synonym">Eschrichtius gibbosus</name>
    <dbReference type="NCBI Taxonomy" id="9764"/>
    <lineage>
        <taxon>Eukaryota</taxon>
        <taxon>Metazoa</taxon>
        <taxon>Chordata</taxon>
        <taxon>Craniata</taxon>
        <taxon>Vertebrata</taxon>
        <taxon>Euteleostomi</taxon>
        <taxon>Mammalia</taxon>
        <taxon>Eutheria</taxon>
        <taxon>Laurasiatheria</taxon>
        <taxon>Artiodactyla</taxon>
        <taxon>Whippomorpha</taxon>
        <taxon>Cetacea</taxon>
        <taxon>Mysticeti</taxon>
        <taxon>Eschrichtiidae</taxon>
        <taxon>Eschrichtius</taxon>
    </lineage>
</organism>
<proteinExistence type="predicted"/>
<evidence type="ECO:0000313" key="2">
    <source>
        <dbReference type="EMBL" id="KAJ8785861.1"/>
    </source>
</evidence>
<accession>A0AB34GZD1</accession>
<dbReference type="Proteomes" id="UP001159641">
    <property type="component" value="Unassembled WGS sequence"/>
</dbReference>
<name>A0AB34GZD1_ESCRO</name>
<evidence type="ECO:0000313" key="3">
    <source>
        <dbReference type="Proteomes" id="UP001159641"/>
    </source>
</evidence>
<sequence>MENPTGAWSPSQTPHLSETASSSHWNHISSPHLPMSMPRSESVSSLSAGSLPAVNATLGDMQKVQELAEVLTEATRRSEELTPLAQTAIVSQLLGAVGHMQAAVLPGGLPGGLPATLAAPSISVYTNR</sequence>
<protein>
    <submittedName>
        <fullName evidence="2">Uncharacterized protein</fullName>
    </submittedName>
</protein>
<reference evidence="2 3" key="1">
    <citation type="submission" date="2022-11" db="EMBL/GenBank/DDBJ databases">
        <title>Whole genome sequence of Eschrichtius robustus ER-17-0199.</title>
        <authorList>
            <person name="Bruniche-Olsen A."/>
            <person name="Black A.N."/>
            <person name="Fields C.J."/>
            <person name="Walden K."/>
            <person name="Dewoody J.A."/>
        </authorList>
    </citation>
    <scope>NUCLEOTIDE SEQUENCE [LARGE SCALE GENOMIC DNA]</scope>
    <source>
        <strain evidence="2">ER-17-0199</strain>
        <tissue evidence="2">Blubber</tissue>
    </source>
</reference>
<dbReference type="EMBL" id="JAIQCJ010002005">
    <property type="protein sequence ID" value="KAJ8785861.1"/>
    <property type="molecule type" value="Genomic_DNA"/>
</dbReference>
<comment type="caution">
    <text evidence="2">The sequence shown here is derived from an EMBL/GenBank/DDBJ whole genome shotgun (WGS) entry which is preliminary data.</text>
</comment>
<dbReference type="AlphaFoldDB" id="A0AB34GZD1"/>
<feature type="region of interest" description="Disordered" evidence="1">
    <location>
        <begin position="1"/>
        <end position="45"/>
    </location>
</feature>
<keyword evidence="3" id="KW-1185">Reference proteome</keyword>
<evidence type="ECO:0000256" key="1">
    <source>
        <dbReference type="SAM" id="MobiDB-lite"/>
    </source>
</evidence>
<gene>
    <name evidence="2" type="ORF">J1605_006821</name>
</gene>